<dbReference type="EMBL" id="CP120682">
    <property type="protein sequence ID" value="WKN39772.1"/>
    <property type="molecule type" value="Genomic_DNA"/>
</dbReference>
<name>A0AA49PZW8_9BACT</name>
<evidence type="ECO:0000313" key="1">
    <source>
        <dbReference type="EMBL" id="WKN39772.1"/>
    </source>
</evidence>
<proteinExistence type="predicted"/>
<dbReference type="Gene3D" id="2.60.40.10">
    <property type="entry name" value="Immunoglobulins"/>
    <property type="match status" value="1"/>
</dbReference>
<dbReference type="PROSITE" id="PS51257">
    <property type="entry name" value="PROKAR_LIPOPROTEIN"/>
    <property type="match status" value="1"/>
</dbReference>
<accession>A0AA49PZW8</accession>
<reference evidence="1" key="1">
    <citation type="journal article" date="2023" name="Comput. Struct. Biotechnol. J.">
        <title>Discovery of a novel marine Bacteroidetes with a rich repertoire of carbohydrate-active enzymes.</title>
        <authorList>
            <person name="Chen B."/>
            <person name="Liu G."/>
            <person name="Chen Q."/>
            <person name="Wang H."/>
            <person name="Liu L."/>
            <person name="Tang K."/>
        </authorList>
    </citation>
    <scope>NUCLEOTIDE SEQUENCE</scope>
    <source>
        <strain evidence="1">TK19036</strain>
    </source>
</reference>
<protein>
    <submittedName>
        <fullName evidence="1">Ig-like domain-containing protein</fullName>
    </submittedName>
</protein>
<reference evidence="1" key="2">
    <citation type="journal article" date="2024" name="Antonie Van Leeuwenhoek">
        <title>Roseihalotalea indica gen. nov., sp. nov., a halophilic Bacteroidetes from mesopelagic Southwest Indian Ocean with higher carbohydrate metabolic potential.</title>
        <authorList>
            <person name="Chen B."/>
            <person name="Zhang M."/>
            <person name="Lin D."/>
            <person name="Ye J."/>
            <person name="Tang K."/>
        </authorList>
    </citation>
    <scope>NUCLEOTIDE SEQUENCE</scope>
    <source>
        <strain evidence="1">TK19036</strain>
    </source>
</reference>
<dbReference type="Pfam" id="PF17957">
    <property type="entry name" value="Big_7"/>
    <property type="match status" value="1"/>
</dbReference>
<organism evidence="1">
    <name type="scientific">Roseihalotalea indica</name>
    <dbReference type="NCBI Taxonomy" id="2867963"/>
    <lineage>
        <taxon>Bacteria</taxon>
        <taxon>Pseudomonadati</taxon>
        <taxon>Bacteroidota</taxon>
        <taxon>Cytophagia</taxon>
        <taxon>Cytophagales</taxon>
        <taxon>Catalimonadaceae</taxon>
        <taxon>Roseihalotalea</taxon>
    </lineage>
</organism>
<dbReference type="InterPro" id="IPR013783">
    <property type="entry name" value="Ig-like_fold"/>
</dbReference>
<dbReference type="AlphaFoldDB" id="A0AA49PZW8"/>
<gene>
    <name evidence="1" type="ORF">K4G66_13835</name>
</gene>
<sequence>MKVSIMYMLGYTLILTVLLLSCEEDKLIGNNEVLDEELPTLSITSPAESDRVWLTTQLEAEATDNQGVARVIFYLNDEMLGEDTEAPYTLDLDTREYEDGMYELKVKAYDEAENEQETVQTIEILNKLVQVNVGENHLDNDWAPEEGWVVVTDIDGNTIDYEPLISGQSVTINRPEGVETEKINVVIIENVFFGEGNKVLIIDQYDNISPLTLNLPSRNVDKQIIGTAQVSYAIPADYESHLESFWDGSNTGDSFRYFRNRENITRRELNLEIIQEPAGLFVSIEDIDIGEAPQFVFLDDIKVNDNYTLDSEEFQKMELWQTITLPEGAYPRLSIYGNSKKSGNRYNIYSNIPSYDEDVFAYIHESAFTDFSFNLSFEKNNKRYSLFSGEKPQSHYSFPNQELKITEKAPNQFSAIVSSEKLITYSMVQYGNMYDVNDHQHILVWNIYTDLEDTLNVKQIILPAEIKNKYPELEEHQPEYAFTELATYEKMSSLQSYLNWFNNLEKENAEYEKTMFFSGYSNGRTQKPLYHRVPLTNGQLWEPGAQPSTSRLFP</sequence>